<keyword evidence="5" id="KW-0915">Sodium</keyword>
<name>K3WWY1_GLOUD</name>
<keyword evidence="4 9" id="KW-1133">Transmembrane helix</keyword>
<dbReference type="EnsemblProtists" id="PYU1_T009479">
    <property type="protein sequence ID" value="PYU1_T009479"/>
    <property type="gene ID" value="PYU1_G009461"/>
</dbReference>
<evidence type="ECO:0000256" key="3">
    <source>
        <dbReference type="ARBA" id="ARBA00022692"/>
    </source>
</evidence>
<keyword evidence="12" id="KW-1185">Reference proteome</keyword>
<comment type="subcellular location">
    <subcellularLocation>
        <location evidence="1">Membrane</location>
        <topology evidence="1">Multi-pass membrane protein</topology>
    </subcellularLocation>
</comment>
<keyword evidence="2" id="KW-0813">Transport</keyword>
<dbReference type="EMBL" id="GL376622">
    <property type="status" value="NOT_ANNOTATED_CDS"/>
    <property type="molecule type" value="Genomic_DNA"/>
</dbReference>
<evidence type="ECO:0000259" key="10">
    <source>
        <dbReference type="Pfam" id="PF00999"/>
    </source>
</evidence>
<organism evidence="11 12">
    <name type="scientific">Globisporangium ultimum (strain ATCC 200006 / CBS 805.95 / DAOM BR144)</name>
    <name type="common">Pythium ultimum</name>
    <dbReference type="NCBI Taxonomy" id="431595"/>
    <lineage>
        <taxon>Eukaryota</taxon>
        <taxon>Sar</taxon>
        <taxon>Stramenopiles</taxon>
        <taxon>Oomycota</taxon>
        <taxon>Peronosporomycetes</taxon>
        <taxon>Pythiales</taxon>
        <taxon>Pythiaceae</taxon>
        <taxon>Globisporangium</taxon>
    </lineage>
</organism>
<dbReference type="InterPro" id="IPR006153">
    <property type="entry name" value="Cation/H_exchanger_TM"/>
</dbReference>
<feature type="transmembrane region" description="Helical" evidence="9">
    <location>
        <begin position="107"/>
        <end position="127"/>
    </location>
</feature>
<evidence type="ECO:0000313" key="12">
    <source>
        <dbReference type="Proteomes" id="UP000019132"/>
    </source>
</evidence>
<evidence type="ECO:0000313" key="11">
    <source>
        <dbReference type="EnsemblProtists" id="PYU1_T009479"/>
    </source>
</evidence>
<dbReference type="OMA" id="HAFRENI"/>
<dbReference type="AlphaFoldDB" id="K3WWY1"/>
<reference evidence="12" key="2">
    <citation type="submission" date="2010-04" db="EMBL/GenBank/DDBJ databases">
        <authorList>
            <person name="Buell R."/>
            <person name="Hamilton J."/>
            <person name="Hostetler J."/>
        </authorList>
    </citation>
    <scope>NUCLEOTIDE SEQUENCE [LARGE SCALE GENOMIC DNA]</scope>
    <source>
        <strain evidence="12">DAOM:BR144</strain>
    </source>
</reference>
<sequence length="167" mass="18241">MLYGALVSAIDPAATQLILRKSHVPPVISEIIFGERSLNNAITAVLFNLCEMCVQSGHSEVTFANAISLLLELIGVGIGSLVLAAIVGYSSAYLLCHANDVLRQHQVYEVSIVLLFAYTSYLAFFHLSGHLSVFVGDAFIRRYHVYSISKASATTFRHLLTTMSFLS</sequence>
<dbReference type="PANTHER" id="PTHR10110">
    <property type="entry name" value="SODIUM/HYDROGEN EXCHANGER"/>
    <property type="match status" value="1"/>
</dbReference>
<dbReference type="Gene3D" id="6.10.140.1330">
    <property type="match status" value="1"/>
</dbReference>
<keyword evidence="8" id="KW-0739">Sodium transport</keyword>
<keyword evidence="7 9" id="KW-0472">Membrane</keyword>
<dbReference type="STRING" id="431595.K3WWY1"/>
<protein>
    <recommendedName>
        <fullName evidence="10">Cation/H+ exchanger transmembrane domain-containing protein</fullName>
    </recommendedName>
</protein>
<keyword evidence="3 9" id="KW-0812">Transmembrane</keyword>
<dbReference type="PANTHER" id="PTHR10110:SF187">
    <property type="entry name" value="SODIUM_HYDROGEN EXCHANGER"/>
    <property type="match status" value="1"/>
</dbReference>
<evidence type="ECO:0000256" key="8">
    <source>
        <dbReference type="ARBA" id="ARBA00023201"/>
    </source>
</evidence>
<dbReference type="Pfam" id="PF00999">
    <property type="entry name" value="Na_H_Exchanger"/>
    <property type="match status" value="1"/>
</dbReference>
<accession>K3WWY1</accession>
<evidence type="ECO:0000256" key="6">
    <source>
        <dbReference type="ARBA" id="ARBA00023065"/>
    </source>
</evidence>
<keyword evidence="6" id="KW-0406">Ion transport</keyword>
<dbReference type="GO" id="GO:0015386">
    <property type="term" value="F:potassium:proton antiporter activity"/>
    <property type="evidence" value="ECO:0007669"/>
    <property type="project" value="TreeGrafter"/>
</dbReference>
<dbReference type="VEuPathDB" id="FungiDB:PYU1_G009461"/>
<reference evidence="12" key="1">
    <citation type="journal article" date="2010" name="Genome Biol.">
        <title>Genome sequence of the necrotrophic plant pathogen Pythium ultimum reveals original pathogenicity mechanisms and effector repertoire.</title>
        <authorList>
            <person name="Levesque C.A."/>
            <person name="Brouwer H."/>
            <person name="Cano L."/>
            <person name="Hamilton J.P."/>
            <person name="Holt C."/>
            <person name="Huitema E."/>
            <person name="Raffaele S."/>
            <person name="Robideau G.P."/>
            <person name="Thines M."/>
            <person name="Win J."/>
            <person name="Zerillo M.M."/>
            <person name="Beakes G.W."/>
            <person name="Boore J.L."/>
            <person name="Busam D."/>
            <person name="Dumas B."/>
            <person name="Ferriera S."/>
            <person name="Fuerstenberg S.I."/>
            <person name="Gachon C.M."/>
            <person name="Gaulin E."/>
            <person name="Govers F."/>
            <person name="Grenville-Briggs L."/>
            <person name="Horner N."/>
            <person name="Hostetler J."/>
            <person name="Jiang R.H."/>
            <person name="Johnson J."/>
            <person name="Krajaejun T."/>
            <person name="Lin H."/>
            <person name="Meijer H.J."/>
            <person name="Moore B."/>
            <person name="Morris P."/>
            <person name="Phuntmart V."/>
            <person name="Puiu D."/>
            <person name="Shetty J."/>
            <person name="Stajich J.E."/>
            <person name="Tripathy S."/>
            <person name="Wawra S."/>
            <person name="van West P."/>
            <person name="Whitty B.R."/>
            <person name="Coutinho P.M."/>
            <person name="Henrissat B."/>
            <person name="Martin F."/>
            <person name="Thomas P.D."/>
            <person name="Tyler B.M."/>
            <person name="De Vries R.P."/>
            <person name="Kamoun S."/>
            <person name="Yandell M."/>
            <person name="Tisserat N."/>
            <person name="Buell C.R."/>
        </authorList>
    </citation>
    <scope>NUCLEOTIDE SEQUENCE</scope>
    <source>
        <strain evidence="12">DAOM:BR144</strain>
    </source>
</reference>
<dbReference type="GO" id="GO:0015385">
    <property type="term" value="F:sodium:proton antiporter activity"/>
    <property type="evidence" value="ECO:0007669"/>
    <property type="project" value="InterPro"/>
</dbReference>
<evidence type="ECO:0000256" key="4">
    <source>
        <dbReference type="ARBA" id="ARBA00022989"/>
    </source>
</evidence>
<dbReference type="GO" id="GO:0005886">
    <property type="term" value="C:plasma membrane"/>
    <property type="evidence" value="ECO:0007669"/>
    <property type="project" value="TreeGrafter"/>
</dbReference>
<dbReference type="eggNOG" id="KOG1966">
    <property type="taxonomic scope" value="Eukaryota"/>
</dbReference>
<evidence type="ECO:0000256" key="1">
    <source>
        <dbReference type="ARBA" id="ARBA00004141"/>
    </source>
</evidence>
<feature type="transmembrane region" description="Helical" evidence="9">
    <location>
        <begin position="73"/>
        <end position="95"/>
    </location>
</feature>
<proteinExistence type="predicted"/>
<dbReference type="HOGENOM" id="CLU_1597783_0_0_1"/>
<evidence type="ECO:0000256" key="2">
    <source>
        <dbReference type="ARBA" id="ARBA00022448"/>
    </source>
</evidence>
<feature type="domain" description="Cation/H+ exchanger transmembrane" evidence="10">
    <location>
        <begin position="2"/>
        <end position="141"/>
    </location>
</feature>
<dbReference type="Proteomes" id="UP000019132">
    <property type="component" value="Unassembled WGS sequence"/>
</dbReference>
<dbReference type="GO" id="GO:0098719">
    <property type="term" value="P:sodium ion import across plasma membrane"/>
    <property type="evidence" value="ECO:0007669"/>
    <property type="project" value="TreeGrafter"/>
</dbReference>
<reference evidence="11" key="3">
    <citation type="submission" date="2015-02" db="UniProtKB">
        <authorList>
            <consortium name="EnsemblProtists"/>
        </authorList>
    </citation>
    <scope>IDENTIFICATION</scope>
    <source>
        <strain evidence="11">DAOM BR144</strain>
    </source>
</reference>
<dbReference type="InterPro" id="IPR018422">
    <property type="entry name" value="Cation/H_exchanger_CPA1"/>
</dbReference>
<evidence type="ECO:0000256" key="9">
    <source>
        <dbReference type="SAM" id="Phobius"/>
    </source>
</evidence>
<evidence type="ECO:0000256" key="7">
    <source>
        <dbReference type="ARBA" id="ARBA00023136"/>
    </source>
</evidence>
<evidence type="ECO:0000256" key="5">
    <source>
        <dbReference type="ARBA" id="ARBA00023053"/>
    </source>
</evidence>
<dbReference type="InParanoid" id="K3WWY1"/>
<dbReference type="GO" id="GO:0051453">
    <property type="term" value="P:regulation of intracellular pH"/>
    <property type="evidence" value="ECO:0007669"/>
    <property type="project" value="TreeGrafter"/>
</dbReference>